<dbReference type="Gene3D" id="1.10.287.130">
    <property type="match status" value="1"/>
</dbReference>
<dbReference type="PANTHER" id="PTHR43547:SF2">
    <property type="entry name" value="HYBRID SIGNAL TRANSDUCTION HISTIDINE KINASE C"/>
    <property type="match status" value="1"/>
</dbReference>
<feature type="domain" description="Histidine kinase" evidence="6">
    <location>
        <begin position="385"/>
        <end position="595"/>
    </location>
</feature>
<feature type="transmembrane region" description="Helical" evidence="5">
    <location>
        <begin position="237"/>
        <end position="257"/>
    </location>
</feature>
<reference evidence="7 8" key="1">
    <citation type="submission" date="2017-01" db="EMBL/GenBank/DDBJ databases">
        <authorList>
            <person name="Mah S.A."/>
            <person name="Swanson W.J."/>
            <person name="Moy G.W."/>
            <person name="Vacquier V.D."/>
        </authorList>
    </citation>
    <scope>NUCLEOTIDE SEQUENCE [LARGE SCALE GENOMIC DNA]</scope>
    <source>
        <strain evidence="7 8">M9</strain>
    </source>
</reference>
<keyword evidence="5" id="KW-1133">Transmembrane helix</keyword>
<dbReference type="InterPro" id="IPR011622">
    <property type="entry name" value="7TMR_DISM_rcpt_extracell_dom2"/>
</dbReference>
<feature type="transmembrane region" description="Helical" evidence="5">
    <location>
        <begin position="327"/>
        <end position="346"/>
    </location>
</feature>
<dbReference type="InterPro" id="IPR003594">
    <property type="entry name" value="HATPase_dom"/>
</dbReference>
<comment type="catalytic activity">
    <reaction evidence="1">
        <text>ATP + protein L-histidine = ADP + protein N-phospho-L-histidine.</text>
        <dbReference type="EC" id="2.7.13.3"/>
    </reaction>
</comment>
<dbReference type="SUPFAM" id="SSF47384">
    <property type="entry name" value="Homodimeric domain of signal transducing histidine kinase"/>
    <property type="match status" value="1"/>
</dbReference>
<dbReference type="PROSITE" id="PS50109">
    <property type="entry name" value="HIS_KIN"/>
    <property type="match status" value="1"/>
</dbReference>
<dbReference type="AlphaFoldDB" id="A0A1R3VMC9"/>
<proteinExistence type="predicted"/>
<dbReference type="OrthoDB" id="9815750at2"/>
<keyword evidence="7" id="KW-0808">Transferase</keyword>
<dbReference type="SUPFAM" id="SSF55874">
    <property type="entry name" value="ATPase domain of HSP90 chaperone/DNA topoisomerase II/histidine kinase"/>
    <property type="match status" value="1"/>
</dbReference>
<dbReference type="Pfam" id="PF00512">
    <property type="entry name" value="HisKA"/>
    <property type="match status" value="1"/>
</dbReference>
<keyword evidence="3" id="KW-0597">Phosphoprotein</keyword>
<feature type="transmembrane region" description="Helical" evidence="5">
    <location>
        <begin position="145"/>
        <end position="166"/>
    </location>
</feature>
<keyword evidence="8" id="KW-1185">Reference proteome</keyword>
<dbReference type="Pfam" id="PF02518">
    <property type="entry name" value="HATPase_c"/>
    <property type="match status" value="1"/>
</dbReference>
<organism evidence="7 8">
    <name type="scientific">Ectothiorhodosinus mongolicus</name>
    <dbReference type="NCBI Taxonomy" id="233100"/>
    <lineage>
        <taxon>Bacteria</taxon>
        <taxon>Pseudomonadati</taxon>
        <taxon>Pseudomonadota</taxon>
        <taxon>Gammaproteobacteria</taxon>
        <taxon>Chromatiales</taxon>
        <taxon>Ectothiorhodospiraceae</taxon>
        <taxon>Ectothiorhodosinus</taxon>
    </lineage>
</organism>
<keyword evidence="5" id="KW-0472">Membrane</keyword>
<dbReference type="Gene3D" id="2.60.40.2380">
    <property type="match status" value="1"/>
</dbReference>
<keyword evidence="4" id="KW-0175">Coiled coil</keyword>
<dbReference type="EC" id="2.7.13.3" evidence="2"/>
<evidence type="ECO:0000256" key="1">
    <source>
        <dbReference type="ARBA" id="ARBA00000085"/>
    </source>
</evidence>
<dbReference type="Gene3D" id="3.30.565.10">
    <property type="entry name" value="Histidine kinase-like ATPase, C-terminal domain"/>
    <property type="match status" value="1"/>
</dbReference>
<keyword evidence="7" id="KW-0418">Kinase</keyword>
<evidence type="ECO:0000256" key="3">
    <source>
        <dbReference type="ARBA" id="ARBA00022553"/>
    </source>
</evidence>
<dbReference type="InterPro" id="IPR036890">
    <property type="entry name" value="HATPase_C_sf"/>
</dbReference>
<gene>
    <name evidence="7" type="ORF">SAMN05216526_0146</name>
</gene>
<name>A0A1R3VMC9_9GAMM</name>
<dbReference type="InterPro" id="IPR003661">
    <property type="entry name" value="HisK_dim/P_dom"/>
</dbReference>
<evidence type="ECO:0000259" key="6">
    <source>
        <dbReference type="PROSITE" id="PS50109"/>
    </source>
</evidence>
<dbReference type="SMART" id="SM00388">
    <property type="entry name" value="HisKA"/>
    <property type="match status" value="1"/>
</dbReference>
<feature type="transmembrane region" description="Helical" evidence="5">
    <location>
        <begin position="178"/>
        <end position="199"/>
    </location>
</feature>
<feature type="transmembrane region" description="Helical" evidence="5">
    <location>
        <begin position="296"/>
        <end position="315"/>
    </location>
</feature>
<dbReference type="GO" id="GO:0000155">
    <property type="term" value="F:phosphorelay sensor kinase activity"/>
    <property type="evidence" value="ECO:0007669"/>
    <property type="project" value="InterPro"/>
</dbReference>
<protein>
    <recommendedName>
        <fullName evidence="2">histidine kinase</fullName>
        <ecNumber evidence="2">2.7.13.3</ecNumber>
    </recommendedName>
</protein>
<dbReference type="EMBL" id="FTPK01000001">
    <property type="protein sequence ID" value="SIT65696.1"/>
    <property type="molecule type" value="Genomic_DNA"/>
</dbReference>
<dbReference type="CDD" id="cd00082">
    <property type="entry name" value="HisKA"/>
    <property type="match status" value="1"/>
</dbReference>
<feature type="transmembrane region" description="Helical" evidence="5">
    <location>
        <begin position="263"/>
        <end position="284"/>
    </location>
</feature>
<keyword evidence="5" id="KW-0812">Transmembrane</keyword>
<dbReference type="Proteomes" id="UP000223759">
    <property type="component" value="Unassembled WGS sequence"/>
</dbReference>
<evidence type="ECO:0000256" key="4">
    <source>
        <dbReference type="SAM" id="Coils"/>
    </source>
</evidence>
<sequence length="595" mass="66337">MSWQAFFCPQDYVLEPHDARQQCDLKERPEANRFDLKAPQQWIRLQVDRPDATPIDAQLSIGPFYLAGIEVYALQANEISFIGRAGAEQRASRAQLSLGAYVFPVHLKESRSTDLLVRITAPSVAHWHVTLEPMTAAHETQERQMLIALHLGMLVALALIAVIGFALRRSSVNFRLALFNVAILLTVATGSGFAALYWPQWPTDIAAMAFVTMVVLRTAIWGWLYQGLIRPHLQSQLYQIACYASYGLAAIAIALYWLDMGGWARFLTLILVLAIPILHTIAALATRGMASSLKTILVGSLLVYHALHIFALVLVTQYSGQSDAPITITRILDLAIPLLAMATVFLRNRATDQMLQEAEQALMQKQAQLDYESRLHEEKRLLIDMLGHEIKNPLAAISMASNNLQNLVVTENPSAQRRLANIKRAANDIDEVMERCNLANRLESEALTAQITNVLLKPMWQELIQESGQAERFIFAALTPVEIQADAQLVKTVARNLLENALKYGLPQKPISIELLPADLESGIQGGFAVSNDIEPNLRPDPDKLFSRYYRQEGQGSRRGTGLGLSLCRQLVELMHGSINYELTPNAIRFTVTFK</sequence>
<dbReference type="InterPro" id="IPR036097">
    <property type="entry name" value="HisK_dim/P_sf"/>
</dbReference>
<dbReference type="InterPro" id="IPR005467">
    <property type="entry name" value="His_kinase_dom"/>
</dbReference>
<dbReference type="SMART" id="SM00387">
    <property type="entry name" value="HATPase_c"/>
    <property type="match status" value="1"/>
</dbReference>
<evidence type="ECO:0000313" key="8">
    <source>
        <dbReference type="Proteomes" id="UP000223759"/>
    </source>
</evidence>
<evidence type="ECO:0000256" key="2">
    <source>
        <dbReference type="ARBA" id="ARBA00012438"/>
    </source>
</evidence>
<dbReference type="RefSeq" id="WP_159435504.1">
    <property type="nucleotide sequence ID" value="NZ_CP023018.1"/>
</dbReference>
<feature type="coiled-coil region" evidence="4">
    <location>
        <begin position="348"/>
        <end position="375"/>
    </location>
</feature>
<dbReference type="STRING" id="233100.SAMN05216526_0146"/>
<dbReference type="Pfam" id="PF07696">
    <property type="entry name" value="7TMR-DISMED2"/>
    <property type="match status" value="1"/>
</dbReference>
<accession>A0A1R3VMC9</accession>
<feature type="transmembrane region" description="Helical" evidence="5">
    <location>
        <begin position="205"/>
        <end position="225"/>
    </location>
</feature>
<dbReference type="PANTHER" id="PTHR43547">
    <property type="entry name" value="TWO-COMPONENT HISTIDINE KINASE"/>
    <property type="match status" value="1"/>
</dbReference>
<evidence type="ECO:0000313" key="7">
    <source>
        <dbReference type="EMBL" id="SIT65696.1"/>
    </source>
</evidence>
<evidence type="ECO:0000256" key="5">
    <source>
        <dbReference type="SAM" id="Phobius"/>
    </source>
</evidence>